<keyword evidence="1" id="KW-0472">Membrane</keyword>
<reference evidence="2 3" key="1">
    <citation type="submission" date="2021-01" db="EMBL/GenBank/DDBJ databases">
        <title>Genome Characterization of a novel Stenotrophomonas isolate with high keratinase activity.</title>
        <authorList>
            <person name="Cao Z.-J."/>
        </authorList>
    </citation>
    <scope>NUCLEOTIDE SEQUENCE [LARGE SCALE GENOMIC DNA]</scope>
    <source>
        <strain evidence="2 3">DHHJ</strain>
    </source>
</reference>
<evidence type="ECO:0008006" key="4">
    <source>
        <dbReference type="Google" id="ProtNLM"/>
    </source>
</evidence>
<dbReference type="EMBL" id="CP067993">
    <property type="protein sequence ID" value="QQQ43891.1"/>
    <property type="molecule type" value="Genomic_DNA"/>
</dbReference>
<protein>
    <recommendedName>
        <fullName evidence="4">Transmembrane protein</fullName>
    </recommendedName>
</protein>
<accession>A0ABD7C764</accession>
<dbReference type="RefSeq" id="WP_201118738.1">
    <property type="nucleotide sequence ID" value="NZ_CP067993.1"/>
</dbReference>
<organism evidence="2 3">
    <name type="scientific">Stenotrophomonas maltophilia</name>
    <name type="common">Pseudomonas maltophilia</name>
    <name type="synonym">Xanthomonas maltophilia</name>
    <dbReference type="NCBI Taxonomy" id="40324"/>
    <lineage>
        <taxon>Bacteria</taxon>
        <taxon>Pseudomonadati</taxon>
        <taxon>Pseudomonadota</taxon>
        <taxon>Gammaproteobacteria</taxon>
        <taxon>Lysobacterales</taxon>
        <taxon>Lysobacteraceae</taxon>
        <taxon>Stenotrophomonas</taxon>
        <taxon>Stenotrophomonas maltophilia group</taxon>
    </lineage>
</organism>
<dbReference type="Proteomes" id="UP000596095">
    <property type="component" value="Chromosome"/>
</dbReference>
<feature type="transmembrane region" description="Helical" evidence="1">
    <location>
        <begin position="136"/>
        <end position="157"/>
    </location>
</feature>
<evidence type="ECO:0000313" key="2">
    <source>
        <dbReference type="EMBL" id="QQQ43891.1"/>
    </source>
</evidence>
<dbReference type="AlphaFoldDB" id="A0ABD7C764"/>
<evidence type="ECO:0000256" key="1">
    <source>
        <dbReference type="SAM" id="Phobius"/>
    </source>
</evidence>
<evidence type="ECO:0000313" key="3">
    <source>
        <dbReference type="Proteomes" id="UP000596095"/>
    </source>
</evidence>
<name>A0ABD7C764_STEMA</name>
<proteinExistence type="predicted"/>
<sequence length="313" mass="34546">MITALVTTVVGALLVAGIFAAIKSRWLYVIAPKLYMNTPLSDGQVVSITLVNQGLLEEEDVAVTFRQACKFELVATSKSTLLVSGKTLSVPRLSRFESVSVILLFEGKAFDPVDIESIESKNTKGRVVENKEKATAFWQGVVAFPIAILALAVPFLFGTALGAETGVSAYGYVKDKVAEFSGEAKQLAGYESSLRDVSYSDRFKKSSQRRKVRVEPEEVLRRGDVISLRTRIWNETDEVLTIEGYLKTSAGDRGSVDFWDTRVESFALGPGEDQVVTQKAFLPDITKIKIIDNRFSFETMDGESMVLVRSIKF</sequence>
<keyword evidence="1" id="KW-0812">Transmembrane</keyword>
<gene>
    <name evidence="2" type="ORF">JJL50_07685</name>
</gene>
<keyword evidence="1" id="KW-1133">Transmembrane helix</keyword>